<organism evidence="1 2">
    <name type="scientific">Stephania cephalantha</name>
    <dbReference type="NCBI Taxonomy" id="152367"/>
    <lineage>
        <taxon>Eukaryota</taxon>
        <taxon>Viridiplantae</taxon>
        <taxon>Streptophyta</taxon>
        <taxon>Embryophyta</taxon>
        <taxon>Tracheophyta</taxon>
        <taxon>Spermatophyta</taxon>
        <taxon>Magnoliopsida</taxon>
        <taxon>Ranunculales</taxon>
        <taxon>Menispermaceae</taxon>
        <taxon>Menispermoideae</taxon>
        <taxon>Cissampelideae</taxon>
        <taxon>Stephania</taxon>
    </lineage>
</organism>
<proteinExistence type="predicted"/>
<reference evidence="1 2" key="1">
    <citation type="submission" date="2024-01" db="EMBL/GenBank/DDBJ databases">
        <title>Genome assemblies of Stephania.</title>
        <authorList>
            <person name="Yang L."/>
        </authorList>
    </citation>
    <scope>NUCLEOTIDE SEQUENCE [LARGE SCALE GENOMIC DNA]</scope>
    <source>
        <strain evidence="1">JXDWG</strain>
        <tissue evidence="1">Leaf</tissue>
    </source>
</reference>
<name>A0AAP0F4L3_9MAGN</name>
<keyword evidence="2" id="KW-1185">Reference proteome</keyword>
<dbReference type="Proteomes" id="UP001419268">
    <property type="component" value="Unassembled WGS sequence"/>
</dbReference>
<comment type="caution">
    <text evidence="1">The sequence shown here is derived from an EMBL/GenBank/DDBJ whole genome shotgun (WGS) entry which is preliminary data.</text>
</comment>
<accession>A0AAP0F4L3</accession>
<protein>
    <submittedName>
        <fullName evidence="1">Uncharacterized protein</fullName>
    </submittedName>
</protein>
<dbReference type="AlphaFoldDB" id="A0AAP0F4L3"/>
<evidence type="ECO:0000313" key="2">
    <source>
        <dbReference type="Proteomes" id="UP001419268"/>
    </source>
</evidence>
<gene>
    <name evidence="1" type="ORF">Scep_022045</name>
</gene>
<dbReference type="EMBL" id="JBBNAG010000009">
    <property type="protein sequence ID" value="KAK9105201.1"/>
    <property type="molecule type" value="Genomic_DNA"/>
</dbReference>
<sequence>MCIIELKGGFSEVMNFHGARVDDWHSSPASQELVCIPYLLLITFAHSMSCSLGNLHSHFATKALFLAKRLPISKPPLSLGFVISSQATSGEDLFSSNFSHKNLRMSFSILVATPTGNRKRDKKCTGIASRTDAIKVTRPLFERNPFFHPSRRRVNFSTISVQNSLESGVPLRGSPKYFKGQTPTEHLRSLARLRTLSLPTLIPNSTLFSLFNFRPETLQNCSIRVIKLCPPCHR</sequence>
<evidence type="ECO:0000313" key="1">
    <source>
        <dbReference type="EMBL" id="KAK9105201.1"/>
    </source>
</evidence>